<organism evidence="1 2">
    <name type="scientific">Thermogemmatispora tikiterensis</name>
    <dbReference type="NCBI Taxonomy" id="1825093"/>
    <lineage>
        <taxon>Bacteria</taxon>
        <taxon>Bacillati</taxon>
        <taxon>Chloroflexota</taxon>
        <taxon>Ktedonobacteria</taxon>
        <taxon>Thermogemmatisporales</taxon>
        <taxon>Thermogemmatisporaceae</taxon>
        <taxon>Thermogemmatispora</taxon>
    </lineage>
</organism>
<sequence>MRDALVVAHAPLGFRSARRRFEDMPFFLPKDQQELNRLDSQHAVLRQVFRDSVLAPVQDLLHEGTVVLDVGISPSRWAFEREAPGETSLPSCLSCATAVSS</sequence>
<evidence type="ECO:0000313" key="1">
    <source>
        <dbReference type="EMBL" id="RAQ95914.1"/>
    </source>
</evidence>
<reference evidence="1 2" key="1">
    <citation type="submission" date="2016-08" db="EMBL/GenBank/DDBJ databases">
        <title>Analysis of Carbohydrate Active Enzymes in Thermogemmatispora T81 Reveals Carbohydrate Degradation Ability.</title>
        <authorList>
            <person name="Tomazini A."/>
            <person name="Lal S."/>
            <person name="Stott M."/>
            <person name="Henrissat B."/>
            <person name="Polikarpov I."/>
            <person name="Sparling R."/>
            <person name="Levin D.B."/>
        </authorList>
    </citation>
    <scope>NUCLEOTIDE SEQUENCE [LARGE SCALE GENOMIC DNA]</scope>
    <source>
        <strain evidence="1 2">T81</strain>
    </source>
</reference>
<proteinExistence type="predicted"/>
<comment type="caution">
    <text evidence="1">The sequence shown here is derived from an EMBL/GenBank/DDBJ whole genome shotgun (WGS) entry which is preliminary data.</text>
</comment>
<evidence type="ECO:0000313" key="2">
    <source>
        <dbReference type="Proteomes" id="UP000248706"/>
    </source>
</evidence>
<dbReference type="EMBL" id="MCIF01000002">
    <property type="protein sequence ID" value="RAQ95914.1"/>
    <property type="molecule type" value="Genomic_DNA"/>
</dbReference>
<gene>
    <name evidence="1" type="ORF">A4R35_10235</name>
</gene>
<dbReference type="OrthoDB" id="9764961at2"/>
<dbReference type="AlphaFoldDB" id="A0A328VLC8"/>
<accession>A0A328VLC8</accession>
<name>A0A328VLC8_9CHLR</name>
<protein>
    <submittedName>
        <fullName evidence="1">Uncharacterized protein</fullName>
    </submittedName>
</protein>
<dbReference type="Proteomes" id="UP000248706">
    <property type="component" value="Unassembled WGS sequence"/>
</dbReference>
<keyword evidence="2" id="KW-1185">Reference proteome</keyword>